<comment type="caution">
    <text evidence="4">The sequence shown here is derived from an EMBL/GenBank/DDBJ whole genome shotgun (WGS) entry which is preliminary data.</text>
</comment>
<dbReference type="InterPro" id="IPR043426">
    <property type="entry name" value="MltB-like"/>
</dbReference>
<organism evidence="4 5">
    <name type="scientific">Thioalkalivibrio halophilus</name>
    <dbReference type="NCBI Taxonomy" id="252474"/>
    <lineage>
        <taxon>Bacteria</taxon>
        <taxon>Pseudomonadati</taxon>
        <taxon>Pseudomonadota</taxon>
        <taxon>Gammaproteobacteria</taxon>
        <taxon>Chromatiales</taxon>
        <taxon>Ectothiorhodospiraceae</taxon>
        <taxon>Thioalkalivibrio</taxon>
    </lineage>
</organism>
<dbReference type="Gene3D" id="1.10.530.10">
    <property type="match status" value="1"/>
</dbReference>
<gene>
    <name evidence="4" type="ORF">B1A74_10520</name>
</gene>
<dbReference type="Proteomes" id="UP000189177">
    <property type="component" value="Unassembled WGS sequence"/>
</dbReference>
<feature type="chain" id="PRO_5013205896" evidence="2">
    <location>
        <begin position="24"/>
        <end position="333"/>
    </location>
</feature>
<dbReference type="PANTHER" id="PTHR30163:SF9">
    <property type="entry name" value="MEMBRANE-BOUND LYTIC MUREIN TRANSGLYCOSYLASE B"/>
    <property type="match status" value="1"/>
</dbReference>
<dbReference type="GO" id="GO:0008933">
    <property type="term" value="F:peptidoglycan lytic transglycosylase activity"/>
    <property type="evidence" value="ECO:0007669"/>
    <property type="project" value="TreeGrafter"/>
</dbReference>
<dbReference type="PANTHER" id="PTHR30163">
    <property type="entry name" value="MEMBRANE-BOUND LYTIC MUREIN TRANSGLYCOSYLASE B"/>
    <property type="match status" value="1"/>
</dbReference>
<sequence>MNPCRFATTAAVSCLFLAATAAAASSEYRAGETPYLEREEVQEFIDERAEAGFDREWLEELFEEAQPRQDIIDSISSPAEALPWKDYRPIFVNDRRVRRGREFMEEQAEWLERAEERFGVEPEMIAAIIGIETDYGRNTGSTRVLDALVTLGFDYPPRADFFRSELGHLLELAEEEDLEILDLHGSYAGAMGYGQFISSSYRHYAVDFDDSGRRDLLNSWPDAIGSVANYFAEHDWRWGQPVVARAEVDDHPEELVEQGYTARFDLDELAEHGVRPTEGETVDPDGDYSLVYLEADEGDVYYLGYPNFYVITRYNRSPLYAMAAHELAQALYD</sequence>
<feature type="signal peptide" evidence="2">
    <location>
        <begin position="1"/>
        <end position="23"/>
    </location>
</feature>
<evidence type="ECO:0000259" key="3">
    <source>
        <dbReference type="Pfam" id="PF13406"/>
    </source>
</evidence>
<dbReference type="Pfam" id="PF13406">
    <property type="entry name" value="SLT_2"/>
    <property type="match status" value="1"/>
</dbReference>
<dbReference type="FunFam" id="1.10.8.350:FF:000001">
    <property type="entry name" value="Lytic murein transglycosylase B"/>
    <property type="match status" value="1"/>
</dbReference>
<reference evidence="4 5" key="1">
    <citation type="submission" date="2017-02" db="EMBL/GenBank/DDBJ databases">
        <title>Genomic diversity within the haloalkaliphilic genus Thioalkalivibrio.</title>
        <authorList>
            <person name="Ahn A.-C."/>
            <person name="Meier-Kolthoff J."/>
            <person name="Overmars L."/>
            <person name="Richter M."/>
            <person name="Woyke T."/>
            <person name="Sorokin D.Y."/>
            <person name="Muyzer G."/>
        </authorList>
    </citation>
    <scope>NUCLEOTIDE SEQUENCE [LARGE SCALE GENOMIC DNA]</scope>
    <source>
        <strain evidence="4 5">HL17</strain>
    </source>
</reference>
<protein>
    <submittedName>
        <fullName evidence="4">Lytic murein transglycosylase B</fullName>
    </submittedName>
</protein>
<dbReference type="InterPro" id="IPR023346">
    <property type="entry name" value="Lysozyme-like_dom_sf"/>
</dbReference>
<dbReference type="GO" id="GO:0009253">
    <property type="term" value="P:peptidoglycan catabolic process"/>
    <property type="evidence" value="ECO:0007669"/>
    <property type="project" value="TreeGrafter"/>
</dbReference>
<keyword evidence="2" id="KW-0732">Signal</keyword>
<dbReference type="STRING" id="252474.B1A74_10520"/>
<dbReference type="NCBIfam" id="TIGR02282">
    <property type="entry name" value="MltB"/>
    <property type="match status" value="1"/>
</dbReference>
<evidence type="ECO:0000256" key="1">
    <source>
        <dbReference type="PIRSR" id="PIRSR611757-1"/>
    </source>
</evidence>
<dbReference type="SUPFAM" id="SSF53955">
    <property type="entry name" value="Lysozyme-like"/>
    <property type="match status" value="1"/>
</dbReference>
<dbReference type="CDD" id="cd13399">
    <property type="entry name" value="Slt35-like"/>
    <property type="match status" value="1"/>
</dbReference>
<dbReference type="Gene3D" id="1.10.8.350">
    <property type="entry name" value="Bacterial muramidase"/>
    <property type="match status" value="1"/>
</dbReference>
<proteinExistence type="predicted"/>
<dbReference type="InterPro" id="IPR011757">
    <property type="entry name" value="Lytic_transglycosylase_MltB"/>
</dbReference>
<dbReference type="EMBL" id="MUZR01000046">
    <property type="protein sequence ID" value="OOC09535.1"/>
    <property type="molecule type" value="Genomic_DNA"/>
</dbReference>
<name>A0A1V2ZWR9_9GAMM</name>
<keyword evidence="5" id="KW-1185">Reference proteome</keyword>
<evidence type="ECO:0000313" key="4">
    <source>
        <dbReference type="EMBL" id="OOC09535.1"/>
    </source>
</evidence>
<dbReference type="InterPro" id="IPR031304">
    <property type="entry name" value="SLT_2"/>
</dbReference>
<evidence type="ECO:0000313" key="5">
    <source>
        <dbReference type="Proteomes" id="UP000189177"/>
    </source>
</evidence>
<feature type="domain" description="Transglycosylase SLT" evidence="3">
    <location>
        <begin position="38"/>
        <end position="329"/>
    </location>
</feature>
<dbReference type="AlphaFoldDB" id="A0A1V2ZWR9"/>
<evidence type="ECO:0000256" key="2">
    <source>
        <dbReference type="SAM" id="SignalP"/>
    </source>
</evidence>
<accession>A0A1V2ZWR9</accession>
<feature type="active site" evidence="1">
    <location>
        <position position="132"/>
    </location>
</feature>